<dbReference type="GeneID" id="27311051"/>
<sequence>MRRAAALLVVCAGIGATQTLDASVLTGTWTTKSNSTITGSGFYDATQDRFIEPSHPGISYSFTNDGFYEEAYFRVVSNPTSPECTSAMLQFQHGTYQLLANGSLSLTPFAVDGRQLESAPCKSNKATYSRYNQSELFERFSQYTDPYHNIPRLDLYQFNGAPLPPMYLVYKPPQMVPTTTLHPTSTSSATATAASSKMRRSLEEGIRLSPKEKRVNSGWLDADKWWWCGVGMTGAGSLLYFFF</sequence>
<dbReference type="FunCoup" id="A0A0D1YYW4">
    <property type="interactions" value="21"/>
</dbReference>
<reference evidence="12 13" key="1">
    <citation type="submission" date="2015-01" db="EMBL/GenBank/DDBJ databases">
        <title>The Genome Sequence of Ochroconis gallopava CBS43764.</title>
        <authorList>
            <consortium name="The Broad Institute Genomics Platform"/>
            <person name="Cuomo C."/>
            <person name="de Hoog S."/>
            <person name="Gorbushina A."/>
            <person name="Stielow B."/>
            <person name="Teixiera M."/>
            <person name="Abouelleil A."/>
            <person name="Chapman S.B."/>
            <person name="Priest M."/>
            <person name="Young S.K."/>
            <person name="Wortman J."/>
            <person name="Nusbaum C."/>
            <person name="Birren B."/>
        </authorList>
    </citation>
    <scope>NUCLEOTIDE SEQUENCE [LARGE SCALE GENOMIC DNA]</scope>
    <source>
        <strain evidence="12 13">CBS 43764</strain>
    </source>
</reference>
<organism evidence="12 13">
    <name type="scientific">Verruconis gallopava</name>
    <dbReference type="NCBI Taxonomy" id="253628"/>
    <lineage>
        <taxon>Eukaryota</taxon>
        <taxon>Fungi</taxon>
        <taxon>Dikarya</taxon>
        <taxon>Ascomycota</taxon>
        <taxon>Pezizomycotina</taxon>
        <taxon>Dothideomycetes</taxon>
        <taxon>Pleosporomycetidae</taxon>
        <taxon>Venturiales</taxon>
        <taxon>Sympoventuriaceae</taxon>
        <taxon>Verruconis</taxon>
    </lineage>
</organism>
<keyword evidence="6 10" id="KW-0256">Endoplasmic reticulum</keyword>
<dbReference type="PANTHER" id="PTHR28090">
    <property type="entry name" value="PROTEIN ROT1"/>
    <property type="match status" value="1"/>
</dbReference>
<dbReference type="InParanoid" id="A0A0D1YYW4"/>
<evidence type="ECO:0000313" key="12">
    <source>
        <dbReference type="EMBL" id="KIW05882.1"/>
    </source>
</evidence>
<dbReference type="VEuPathDB" id="FungiDB:PV09_03078"/>
<dbReference type="GO" id="GO:0006458">
    <property type="term" value="P:'de novo' protein folding"/>
    <property type="evidence" value="ECO:0007669"/>
    <property type="project" value="InterPro"/>
</dbReference>
<keyword evidence="4" id="KW-0812">Transmembrane</keyword>
<keyword evidence="8 10" id="KW-0472">Membrane</keyword>
<evidence type="ECO:0000256" key="1">
    <source>
        <dbReference type="ARBA" id="ARBA00004115"/>
    </source>
</evidence>
<dbReference type="EMBL" id="KN847536">
    <property type="protein sequence ID" value="KIW05882.1"/>
    <property type="molecule type" value="Genomic_DNA"/>
</dbReference>
<dbReference type="Pfam" id="PF10681">
    <property type="entry name" value="Rot1"/>
    <property type="match status" value="1"/>
</dbReference>
<evidence type="ECO:0000256" key="6">
    <source>
        <dbReference type="ARBA" id="ARBA00022824"/>
    </source>
</evidence>
<evidence type="ECO:0000256" key="3">
    <source>
        <dbReference type="ARBA" id="ARBA00017291"/>
    </source>
</evidence>
<evidence type="ECO:0000256" key="9">
    <source>
        <dbReference type="ARBA" id="ARBA00024969"/>
    </source>
</evidence>
<dbReference type="GO" id="GO:0051082">
    <property type="term" value="F:unfolded protein binding"/>
    <property type="evidence" value="ECO:0007669"/>
    <property type="project" value="TreeGrafter"/>
</dbReference>
<evidence type="ECO:0000256" key="7">
    <source>
        <dbReference type="ARBA" id="ARBA00022989"/>
    </source>
</evidence>
<evidence type="ECO:0000313" key="13">
    <source>
        <dbReference type="Proteomes" id="UP000053259"/>
    </source>
</evidence>
<dbReference type="RefSeq" id="XP_016215751.1">
    <property type="nucleotide sequence ID" value="XM_016356228.1"/>
</dbReference>
<dbReference type="STRING" id="253628.A0A0D1YYW4"/>
<comment type="function">
    <text evidence="9 10">Required for normal levels of the cell wall 1,6-beta-glucan. Involved in a protein folding machinery chaperoning proteins acting in various physiological processes including cell wall synthesis and lysis of autophagic bodies.</text>
</comment>
<evidence type="ECO:0000256" key="10">
    <source>
        <dbReference type="PIRNR" id="PIRNR017290"/>
    </source>
</evidence>
<evidence type="ECO:0000256" key="4">
    <source>
        <dbReference type="ARBA" id="ARBA00022692"/>
    </source>
</evidence>
<evidence type="ECO:0000256" key="8">
    <source>
        <dbReference type="ARBA" id="ARBA00023136"/>
    </source>
</evidence>
<evidence type="ECO:0000256" key="11">
    <source>
        <dbReference type="SAM" id="SignalP"/>
    </source>
</evidence>
<dbReference type="InterPro" id="IPR019623">
    <property type="entry name" value="Rot1"/>
</dbReference>
<evidence type="ECO:0000256" key="5">
    <source>
        <dbReference type="ARBA" id="ARBA00022729"/>
    </source>
</evidence>
<dbReference type="OrthoDB" id="5327821at2759"/>
<dbReference type="PIRSF" id="PIRSF017290">
    <property type="entry name" value="ROT1_prd"/>
    <property type="match status" value="1"/>
</dbReference>
<feature type="signal peptide" evidence="11">
    <location>
        <begin position="1"/>
        <end position="19"/>
    </location>
</feature>
<keyword evidence="13" id="KW-1185">Reference proteome</keyword>
<name>A0A0D1YYW4_9PEZI</name>
<gene>
    <name evidence="12" type="ORF">PV09_03078</name>
</gene>
<keyword evidence="7" id="KW-1133">Transmembrane helix</keyword>
<dbReference type="GO" id="GO:0005789">
    <property type="term" value="C:endoplasmic reticulum membrane"/>
    <property type="evidence" value="ECO:0007669"/>
    <property type="project" value="UniProtKB-SubCell"/>
</dbReference>
<comment type="subcellular location">
    <subcellularLocation>
        <location evidence="1">Endoplasmic reticulum membrane</location>
        <topology evidence="1">Single-pass type I membrane protein</topology>
    </subcellularLocation>
</comment>
<comment type="similarity">
    <text evidence="2 10">Belongs to the ROT1 family.</text>
</comment>
<proteinExistence type="inferred from homology"/>
<keyword evidence="5 11" id="KW-0732">Signal</keyword>
<dbReference type="PANTHER" id="PTHR28090:SF1">
    <property type="entry name" value="PROTEIN ROT1"/>
    <property type="match status" value="1"/>
</dbReference>
<dbReference type="Proteomes" id="UP000053259">
    <property type="component" value="Unassembled WGS sequence"/>
</dbReference>
<protein>
    <recommendedName>
        <fullName evidence="3 10">Protein ROT1</fullName>
    </recommendedName>
</protein>
<accession>A0A0D1YYW4</accession>
<evidence type="ECO:0000256" key="2">
    <source>
        <dbReference type="ARBA" id="ARBA00007149"/>
    </source>
</evidence>
<feature type="chain" id="PRO_5002237310" description="Protein ROT1" evidence="11">
    <location>
        <begin position="20"/>
        <end position="243"/>
    </location>
</feature>
<dbReference type="HOGENOM" id="CLU_071622_0_0_1"/>
<dbReference type="AlphaFoldDB" id="A0A0D1YYW4"/>